<name>A0A239ELJ3_9ACTN</name>
<gene>
    <name evidence="2" type="ORF">SAMN06264365_1161</name>
</gene>
<evidence type="ECO:0000256" key="1">
    <source>
        <dbReference type="SAM" id="MobiDB-lite"/>
    </source>
</evidence>
<keyword evidence="3" id="KW-1185">Reference proteome</keyword>
<accession>A0A239ELJ3</accession>
<dbReference type="AlphaFoldDB" id="A0A239ELJ3"/>
<reference evidence="2 3" key="1">
    <citation type="submission" date="2017-06" db="EMBL/GenBank/DDBJ databases">
        <authorList>
            <person name="Kim H.J."/>
            <person name="Triplett B.A."/>
        </authorList>
    </citation>
    <scope>NUCLEOTIDE SEQUENCE [LARGE SCALE GENOMIC DNA]</scope>
    <source>
        <strain evidence="2 3">DSM 43151</strain>
    </source>
</reference>
<dbReference type="Proteomes" id="UP000198415">
    <property type="component" value="Unassembled WGS sequence"/>
</dbReference>
<dbReference type="EMBL" id="FZNR01000016">
    <property type="protein sequence ID" value="SNS45535.1"/>
    <property type="molecule type" value="Genomic_DNA"/>
</dbReference>
<feature type="region of interest" description="Disordered" evidence="1">
    <location>
        <begin position="200"/>
        <end position="223"/>
    </location>
</feature>
<protein>
    <submittedName>
        <fullName evidence="2">Uncharacterized protein</fullName>
    </submittedName>
</protein>
<organism evidence="2 3">
    <name type="scientific">Actinoplanes regularis</name>
    <dbReference type="NCBI Taxonomy" id="52697"/>
    <lineage>
        <taxon>Bacteria</taxon>
        <taxon>Bacillati</taxon>
        <taxon>Actinomycetota</taxon>
        <taxon>Actinomycetes</taxon>
        <taxon>Micromonosporales</taxon>
        <taxon>Micromonosporaceae</taxon>
        <taxon>Actinoplanes</taxon>
    </lineage>
</organism>
<evidence type="ECO:0000313" key="3">
    <source>
        <dbReference type="Proteomes" id="UP000198415"/>
    </source>
</evidence>
<evidence type="ECO:0000313" key="2">
    <source>
        <dbReference type="EMBL" id="SNS45535.1"/>
    </source>
</evidence>
<sequence>MRTWRITSSMRTNELAEMLREVPGTEVTVGPGLVTVHIPAIGDTFQIAFRNVLDADWVHVPTGEPAVQVDLRRKHESLPLIVTVDDVVFTPAYADDLIEPEDGVLVPAMPNLIAYSEMHRDVRALGQALDDPDFTLDDEVLAATLTAHRCFLAGAMRIGLWPVRVAAWWEYTSARSAGRVTMARFRSDPQWDQLMDGVREARQHTRQREPGQHAEQNGIRAIR</sequence>
<proteinExistence type="predicted"/>
<feature type="compositionally biased region" description="Basic and acidic residues" evidence="1">
    <location>
        <begin position="200"/>
        <end position="212"/>
    </location>
</feature>